<keyword evidence="4" id="KW-0597">Phosphoprotein</keyword>
<dbReference type="PANTHER" id="PTHR45436">
    <property type="entry name" value="SENSOR HISTIDINE KINASE YKOH"/>
    <property type="match status" value="1"/>
</dbReference>
<dbReference type="InterPro" id="IPR003661">
    <property type="entry name" value="HisK_dim/P_dom"/>
</dbReference>
<keyword evidence="6 11" id="KW-0812">Transmembrane</keyword>
<dbReference type="Gene3D" id="1.10.287.130">
    <property type="match status" value="1"/>
</dbReference>
<dbReference type="CDD" id="cd00082">
    <property type="entry name" value="HisKA"/>
    <property type="match status" value="1"/>
</dbReference>
<evidence type="ECO:0000256" key="8">
    <source>
        <dbReference type="ARBA" id="ARBA00022989"/>
    </source>
</evidence>
<dbReference type="EC" id="2.7.13.3" evidence="3"/>
<dbReference type="InterPro" id="IPR004358">
    <property type="entry name" value="Sig_transdc_His_kin-like_C"/>
</dbReference>
<evidence type="ECO:0000256" key="7">
    <source>
        <dbReference type="ARBA" id="ARBA00022777"/>
    </source>
</evidence>
<dbReference type="InterPro" id="IPR036097">
    <property type="entry name" value="HisK_dim/P_sf"/>
</dbReference>
<dbReference type="SMART" id="SM00387">
    <property type="entry name" value="HATPase_c"/>
    <property type="match status" value="1"/>
</dbReference>
<dbReference type="EMBL" id="BAABHK010000021">
    <property type="protein sequence ID" value="GAA4637909.1"/>
    <property type="molecule type" value="Genomic_DNA"/>
</dbReference>
<feature type="transmembrane region" description="Helical" evidence="11">
    <location>
        <begin position="152"/>
        <end position="171"/>
    </location>
</feature>
<comment type="catalytic activity">
    <reaction evidence="1">
        <text>ATP + protein L-histidine = ADP + protein N-phospho-L-histidine.</text>
        <dbReference type="EC" id="2.7.13.3"/>
    </reaction>
</comment>
<evidence type="ECO:0000256" key="11">
    <source>
        <dbReference type="SAM" id="Phobius"/>
    </source>
</evidence>
<dbReference type="Proteomes" id="UP001501442">
    <property type="component" value="Unassembled WGS sequence"/>
</dbReference>
<evidence type="ECO:0000256" key="3">
    <source>
        <dbReference type="ARBA" id="ARBA00012438"/>
    </source>
</evidence>
<sequence>MLMTGIPPLRRRVLVAIVGVAALAVVLFAIPLAIALQRLYRDDAIVSLERDATRISAAVPDNIARHPKPVPLPTGMSRHLSVGIYDLNGDRVTGRGPRNSPVAGAAGDGRVHEAVENGFLAVSAPVPSDETIVAVIRVATPYKHITGRVEKAWLLMVALAVLVIGLAAVVARRQAGRLAAPLERLTRDAQALGSGDFSIRARSVGVREADAASRALEATARRLGDLLERERAFSAHVSHQLRTPLTGLLLGLESGLAGGDPRAVIRTALERGEHLQEIIDDLVRLSRGSSADRGVLDVPTLLAEVRARTDVTVRIEDGLPEVRASLSGVRQILNVLVDNAVTHGKPPITVSAVDVGQGLAIEVGDEGPGVLDGYDVFRGPSDGHGLGLALARSLAEAEGGRLVLRRPSPPVFSLLLPTSDYRGAG</sequence>
<evidence type="ECO:0000256" key="2">
    <source>
        <dbReference type="ARBA" id="ARBA00004236"/>
    </source>
</evidence>
<comment type="caution">
    <text evidence="14">The sequence shown here is derived from an EMBL/GenBank/DDBJ whole genome shotgun (WGS) entry which is preliminary data.</text>
</comment>
<feature type="transmembrane region" description="Helical" evidence="11">
    <location>
        <begin position="12"/>
        <end position="34"/>
    </location>
</feature>
<accession>A0ABP8UTA2</accession>
<protein>
    <recommendedName>
        <fullName evidence="3">histidine kinase</fullName>
        <ecNumber evidence="3">2.7.13.3</ecNumber>
    </recommendedName>
</protein>
<evidence type="ECO:0000259" key="12">
    <source>
        <dbReference type="PROSITE" id="PS50109"/>
    </source>
</evidence>
<evidence type="ECO:0000256" key="9">
    <source>
        <dbReference type="ARBA" id="ARBA00023012"/>
    </source>
</evidence>
<dbReference type="PROSITE" id="PS50109">
    <property type="entry name" value="HIS_KIN"/>
    <property type="match status" value="1"/>
</dbReference>
<keyword evidence="7 14" id="KW-0418">Kinase</keyword>
<evidence type="ECO:0000313" key="15">
    <source>
        <dbReference type="Proteomes" id="UP001501442"/>
    </source>
</evidence>
<dbReference type="GO" id="GO:0016301">
    <property type="term" value="F:kinase activity"/>
    <property type="evidence" value="ECO:0007669"/>
    <property type="project" value="UniProtKB-KW"/>
</dbReference>
<evidence type="ECO:0000256" key="6">
    <source>
        <dbReference type="ARBA" id="ARBA00022692"/>
    </source>
</evidence>
<evidence type="ECO:0000313" key="14">
    <source>
        <dbReference type="EMBL" id="GAA4637909.1"/>
    </source>
</evidence>
<feature type="domain" description="HAMP" evidence="13">
    <location>
        <begin position="176"/>
        <end position="228"/>
    </location>
</feature>
<dbReference type="InterPro" id="IPR003660">
    <property type="entry name" value="HAMP_dom"/>
</dbReference>
<dbReference type="PROSITE" id="PS50885">
    <property type="entry name" value="HAMP"/>
    <property type="match status" value="1"/>
</dbReference>
<gene>
    <name evidence="14" type="ORF">GCM10023196_093570</name>
</gene>
<evidence type="ECO:0000256" key="1">
    <source>
        <dbReference type="ARBA" id="ARBA00000085"/>
    </source>
</evidence>
<keyword evidence="9" id="KW-0902">Two-component regulatory system</keyword>
<dbReference type="Gene3D" id="3.30.565.10">
    <property type="entry name" value="Histidine kinase-like ATPase, C-terminal domain"/>
    <property type="match status" value="1"/>
</dbReference>
<dbReference type="SMART" id="SM00388">
    <property type="entry name" value="HisKA"/>
    <property type="match status" value="1"/>
</dbReference>
<dbReference type="InterPro" id="IPR005467">
    <property type="entry name" value="His_kinase_dom"/>
</dbReference>
<dbReference type="Gene3D" id="6.10.340.10">
    <property type="match status" value="1"/>
</dbReference>
<feature type="domain" description="Histidine kinase" evidence="12">
    <location>
        <begin position="236"/>
        <end position="420"/>
    </location>
</feature>
<evidence type="ECO:0000259" key="13">
    <source>
        <dbReference type="PROSITE" id="PS50885"/>
    </source>
</evidence>
<keyword evidence="10 11" id="KW-0472">Membrane</keyword>
<evidence type="ECO:0000256" key="4">
    <source>
        <dbReference type="ARBA" id="ARBA00022553"/>
    </source>
</evidence>
<evidence type="ECO:0000256" key="10">
    <source>
        <dbReference type="ARBA" id="ARBA00023136"/>
    </source>
</evidence>
<keyword evidence="5" id="KW-0808">Transferase</keyword>
<reference evidence="15" key="1">
    <citation type="journal article" date="2019" name="Int. J. Syst. Evol. Microbiol.">
        <title>The Global Catalogue of Microorganisms (GCM) 10K type strain sequencing project: providing services to taxonomists for standard genome sequencing and annotation.</title>
        <authorList>
            <consortium name="The Broad Institute Genomics Platform"/>
            <consortium name="The Broad Institute Genome Sequencing Center for Infectious Disease"/>
            <person name="Wu L."/>
            <person name="Ma J."/>
        </authorList>
    </citation>
    <scope>NUCLEOTIDE SEQUENCE [LARGE SCALE GENOMIC DNA]</scope>
    <source>
        <strain evidence="15">JCM 17939</strain>
    </source>
</reference>
<dbReference type="SUPFAM" id="SSF47384">
    <property type="entry name" value="Homodimeric domain of signal transducing histidine kinase"/>
    <property type="match status" value="1"/>
</dbReference>
<dbReference type="PRINTS" id="PR00344">
    <property type="entry name" value="BCTRLSENSOR"/>
</dbReference>
<evidence type="ECO:0000256" key="5">
    <source>
        <dbReference type="ARBA" id="ARBA00022679"/>
    </source>
</evidence>
<name>A0ABP8UTA2_9ACTN</name>
<dbReference type="InterPro" id="IPR036890">
    <property type="entry name" value="HATPase_C_sf"/>
</dbReference>
<dbReference type="PANTHER" id="PTHR45436:SF5">
    <property type="entry name" value="SENSOR HISTIDINE KINASE TRCS"/>
    <property type="match status" value="1"/>
</dbReference>
<dbReference type="Pfam" id="PF00512">
    <property type="entry name" value="HisKA"/>
    <property type="match status" value="1"/>
</dbReference>
<keyword evidence="8 11" id="KW-1133">Transmembrane helix</keyword>
<dbReference type="SUPFAM" id="SSF55874">
    <property type="entry name" value="ATPase domain of HSP90 chaperone/DNA topoisomerase II/histidine kinase"/>
    <property type="match status" value="1"/>
</dbReference>
<proteinExistence type="predicted"/>
<dbReference type="Pfam" id="PF02518">
    <property type="entry name" value="HATPase_c"/>
    <property type="match status" value="1"/>
</dbReference>
<dbReference type="SMART" id="SM00304">
    <property type="entry name" value="HAMP"/>
    <property type="match status" value="1"/>
</dbReference>
<dbReference type="InterPro" id="IPR050428">
    <property type="entry name" value="TCS_sensor_his_kinase"/>
</dbReference>
<comment type="subcellular location">
    <subcellularLocation>
        <location evidence="2">Cell membrane</location>
    </subcellularLocation>
</comment>
<keyword evidence="15" id="KW-1185">Reference proteome</keyword>
<dbReference type="InterPro" id="IPR003594">
    <property type="entry name" value="HATPase_dom"/>
</dbReference>
<organism evidence="14 15">
    <name type="scientific">Actinoallomurus vinaceus</name>
    <dbReference type="NCBI Taxonomy" id="1080074"/>
    <lineage>
        <taxon>Bacteria</taxon>
        <taxon>Bacillati</taxon>
        <taxon>Actinomycetota</taxon>
        <taxon>Actinomycetes</taxon>
        <taxon>Streptosporangiales</taxon>
        <taxon>Thermomonosporaceae</taxon>
        <taxon>Actinoallomurus</taxon>
    </lineage>
</organism>